<evidence type="ECO:0000259" key="5">
    <source>
        <dbReference type="Pfam" id="PF00884"/>
    </source>
</evidence>
<dbReference type="Gene3D" id="3.30.1120.10">
    <property type="match status" value="1"/>
</dbReference>
<feature type="domain" description="Sulfatase N-terminal" evidence="5">
    <location>
        <begin position="10"/>
        <end position="419"/>
    </location>
</feature>
<sequence>MSQTRTQQRPNFLIVMADDLGYSDLGCYGSEIATPHLDQLAMRGIRMNSFYCAPFCSPSRAMMLTGLDAHLVGFGALQEVMDPRQAGKPGYEMYLNDRAPTLAERLRDSGYRTYLSGKWHLGRDAEHGPQARGFDRSYGLIDGSSAHFDQTATGSNDPSITPLATYREDGQLIDLPTAGFYSSQAYADKMIGYLAEHDASSAPFFAMLAFTAPHFPLHAPDEYIARYEGRYAVGYDAIRRARHARQLELGLVDPAREPYDGHPRWPKWDTLPPAIRELEARNMAVYAGMVECMDHHVGRVLAALEQRGQRDNTVIVFLSDNGPEGNSVLDTLRTRDWIRAKMDNRLENRGRPGSFIEQGPGWAQVSSTPHRMYKSFTYDGGIKVPCIVSCPQRVGAGRIVDAFAHITDLAPTFLQMAGVAQETTYKGKPVPTLQGRSMLHCWTEGGDEIHPLDHVTGWEMQGRYALRAGSWKLVHTNRPWGSGGWELYDLADDPGETRDLAEARVDTVSALLRAWDAYVVKHNVICADDMADNLLYSNACRYYEDLARDLPQREAQP</sequence>
<dbReference type="InterPro" id="IPR050738">
    <property type="entry name" value="Sulfatase"/>
</dbReference>
<dbReference type="Proteomes" id="UP000583127">
    <property type="component" value="Unassembled WGS sequence"/>
</dbReference>
<evidence type="ECO:0000256" key="4">
    <source>
        <dbReference type="ARBA" id="ARBA00022837"/>
    </source>
</evidence>
<evidence type="ECO:0000313" key="6">
    <source>
        <dbReference type="EMBL" id="NML30228.1"/>
    </source>
</evidence>
<dbReference type="InterPro" id="IPR024607">
    <property type="entry name" value="Sulfatase_CS"/>
</dbReference>
<comment type="similarity">
    <text evidence="1">Belongs to the sulfatase family.</text>
</comment>
<accession>A0A7X9X2I4</accession>
<reference evidence="6 7" key="1">
    <citation type="submission" date="2020-04" db="EMBL/GenBank/DDBJ databases">
        <title>Paraburkholderia sp. G-4-1-8 isolated from soil.</title>
        <authorList>
            <person name="Dahal R.H."/>
        </authorList>
    </citation>
    <scope>NUCLEOTIDE SEQUENCE [LARGE SCALE GENOMIC DNA]</scope>
    <source>
        <strain evidence="6 7">G-4-1-8</strain>
    </source>
</reference>
<keyword evidence="2" id="KW-0479">Metal-binding</keyword>
<dbReference type="AlphaFoldDB" id="A0A7X9X2I4"/>
<dbReference type="PANTHER" id="PTHR42693">
    <property type="entry name" value="ARYLSULFATASE FAMILY MEMBER"/>
    <property type="match status" value="1"/>
</dbReference>
<dbReference type="PROSITE" id="PS00149">
    <property type="entry name" value="SULFATASE_2"/>
    <property type="match status" value="1"/>
</dbReference>
<protein>
    <submittedName>
        <fullName evidence="6">Arylsulfatase</fullName>
    </submittedName>
</protein>
<dbReference type="SUPFAM" id="SSF53649">
    <property type="entry name" value="Alkaline phosphatase-like"/>
    <property type="match status" value="1"/>
</dbReference>
<dbReference type="RefSeq" id="WP_169496508.1">
    <property type="nucleotide sequence ID" value="NZ_JABBFZ010000002.1"/>
</dbReference>
<dbReference type="GO" id="GO:0004065">
    <property type="term" value="F:arylsulfatase activity"/>
    <property type="evidence" value="ECO:0007669"/>
    <property type="project" value="TreeGrafter"/>
</dbReference>
<dbReference type="PANTHER" id="PTHR42693:SF33">
    <property type="entry name" value="ARYLSULFATASE"/>
    <property type="match status" value="1"/>
</dbReference>
<keyword evidence="7" id="KW-1185">Reference proteome</keyword>
<dbReference type="GO" id="GO:0046872">
    <property type="term" value="F:metal ion binding"/>
    <property type="evidence" value="ECO:0007669"/>
    <property type="project" value="UniProtKB-KW"/>
</dbReference>
<dbReference type="EMBL" id="JABBFZ010000002">
    <property type="protein sequence ID" value="NML30228.1"/>
    <property type="molecule type" value="Genomic_DNA"/>
</dbReference>
<dbReference type="InterPro" id="IPR000917">
    <property type="entry name" value="Sulfatase_N"/>
</dbReference>
<proteinExistence type="inferred from homology"/>
<keyword evidence="3" id="KW-0378">Hydrolase</keyword>
<evidence type="ECO:0000256" key="1">
    <source>
        <dbReference type="ARBA" id="ARBA00008779"/>
    </source>
</evidence>
<keyword evidence="4" id="KW-0106">Calcium</keyword>
<organism evidence="6 7">
    <name type="scientific">Paraburkholderia antibiotica</name>
    <dbReference type="NCBI Taxonomy" id="2728839"/>
    <lineage>
        <taxon>Bacteria</taxon>
        <taxon>Pseudomonadati</taxon>
        <taxon>Pseudomonadota</taxon>
        <taxon>Betaproteobacteria</taxon>
        <taxon>Burkholderiales</taxon>
        <taxon>Burkholderiaceae</taxon>
        <taxon>Paraburkholderia</taxon>
    </lineage>
</organism>
<name>A0A7X9X2I4_9BURK</name>
<dbReference type="InterPro" id="IPR017850">
    <property type="entry name" value="Alkaline_phosphatase_core_sf"/>
</dbReference>
<dbReference type="CDD" id="cd16025">
    <property type="entry name" value="PAS_like"/>
    <property type="match status" value="1"/>
</dbReference>
<dbReference type="Pfam" id="PF00884">
    <property type="entry name" value="Sulfatase"/>
    <property type="match status" value="1"/>
</dbReference>
<comment type="caution">
    <text evidence="6">The sequence shown here is derived from an EMBL/GenBank/DDBJ whole genome shotgun (WGS) entry which is preliminary data.</text>
</comment>
<evidence type="ECO:0000313" key="7">
    <source>
        <dbReference type="Proteomes" id="UP000583127"/>
    </source>
</evidence>
<evidence type="ECO:0000256" key="3">
    <source>
        <dbReference type="ARBA" id="ARBA00022801"/>
    </source>
</evidence>
<dbReference type="Gene3D" id="3.40.720.10">
    <property type="entry name" value="Alkaline Phosphatase, subunit A"/>
    <property type="match status" value="1"/>
</dbReference>
<gene>
    <name evidence="6" type="ORF">HHL14_05210</name>
</gene>
<evidence type="ECO:0000256" key="2">
    <source>
        <dbReference type="ARBA" id="ARBA00022723"/>
    </source>
</evidence>